<evidence type="ECO:0000256" key="5">
    <source>
        <dbReference type="ARBA" id="ARBA00022989"/>
    </source>
</evidence>
<dbReference type="eggNOG" id="COG2148">
    <property type="taxonomic scope" value="Bacteria"/>
</dbReference>
<dbReference type="EC" id="2.7.8.6" evidence="9"/>
<evidence type="ECO:0000256" key="2">
    <source>
        <dbReference type="ARBA" id="ARBA00006464"/>
    </source>
</evidence>
<evidence type="ECO:0000313" key="10">
    <source>
        <dbReference type="Proteomes" id="UP000019426"/>
    </source>
</evidence>
<feature type="transmembrane region" description="Helical" evidence="7">
    <location>
        <begin position="110"/>
        <end position="132"/>
    </location>
</feature>
<feature type="transmembrane region" description="Helical" evidence="7">
    <location>
        <begin position="51"/>
        <end position="71"/>
    </location>
</feature>
<dbReference type="InterPro" id="IPR017473">
    <property type="entry name" value="Undecaprenyl-P_gluc_Ptfrase"/>
</dbReference>
<evidence type="ECO:0000259" key="8">
    <source>
        <dbReference type="Pfam" id="PF02397"/>
    </source>
</evidence>
<feature type="transmembrane region" description="Helical" evidence="7">
    <location>
        <begin position="12"/>
        <end position="31"/>
    </location>
</feature>
<gene>
    <name evidence="9" type="ORF">CM240_2393</name>
</gene>
<evidence type="ECO:0000256" key="6">
    <source>
        <dbReference type="ARBA" id="ARBA00023136"/>
    </source>
</evidence>
<dbReference type="InterPro" id="IPR003362">
    <property type="entry name" value="Bact_transf"/>
</dbReference>
<dbReference type="InterPro" id="IPR017475">
    <property type="entry name" value="EPS_sugar_tfrase"/>
</dbReference>
<evidence type="ECO:0000313" key="9">
    <source>
        <dbReference type="EMBL" id="CDM69530.1"/>
    </source>
</evidence>
<proteinExistence type="inferred from homology"/>
<comment type="similarity">
    <text evidence="2">Belongs to the bacterial sugar transferase family.</text>
</comment>
<reference evidence="9 10" key="1">
    <citation type="submission" date="2013-11" db="EMBL/GenBank/DDBJ databases">
        <title>Complete genome sequence of Clostridum sp. M2/40.</title>
        <authorList>
            <person name="Wibberg D."/>
            <person name="Puehler A."/>
            <person name="Schlueter A."/>
        </authorList>
    </citation>
    <scope>NUCLEOTIDE SEQUENCE [LARGE SCALE GENOMIC DNA]</scope>
    <source>
        <strain evidence="10">M2/40</strain>
    </source>
</reference>
<evidence type="ECO:0000256" key="4">
    <source>
        <dbReference type="ARBA" id="ARBA00022692"/>
    </source>
</evidence>
<dbReference type="Proteomes" id="UP000019426">
    <property type="component" value="Chromosome M2/40_rep1"/>
</dbReference>
<dbReference type="Gene3D" id="3.40.50.720">
    <property type="entry name" value="NAD(P)-binding Rossmann-like Domain"/>
    <property type="match status" value="1"/>
</dbReference>
<dbReference type="PANTHER" id="PTHR30576">
    <property type="entry name" value="COLANIC BIOSYNTHESIS UDP-GLUCOSE LIPID CARRIER TRANSFERASE"/>
    <property type="match status" value="1"/>
</dbReference>
<dbReference type="EMBL" id="HG917868">
    <property type="protein sequence ID" value="CDM69530.1"/>
    <property type="molecule type" value="Genomic_DNA"/>
</dbReference>
<dbReference type="PANTHER" id="PTHR30576:SF0">
    <property type="entry name" value="UNDECAPRENYL-PHOSPHATE N-ACETYLGALACTOSAMINYL 1-PHOSPHATE TRANSFERASE-RELATED"/>
    <property type="match status" value="1"/>
</dbReference>
<name>W6SIN8_9CLOT</name>
<dbReference type="OrthoDB" id="9808602at2"/>
<dbReference type="GO" id="GO:0016020">
    <property type="term" value="C:membrane"/>
    <property type="evidence" value="ECO:0007669"/>
    <property type="project" value="UniProtKB-SubCell"/>
</dbReference>
<dbReference type="GO" id="GO:0047360">
    <property type="term" value="F:undecaprenyl-phosphate galactose phosphotransferase activity"/>
    <property type="evidence" value="ECO:0007669"/>
    <property type="project" value="UniProtKB-EC"/>
</dbReference>
<dbReference type="Pfam" id="PF02397">
    <property type="entry name" value="Bac_transf"/>
    <property type="match status" value="1"/>
</dbReference>
<feature type="domain" description="Bacterial sugar transferase" evidence="8">
    <location>
        <begin position="287"/>
        <end position="467"/>
    </location>
</feature>
<dbReference type="NCBIfam" id="TIGR03023">
    <property type="entry name" value="WcaJ_sugtrans"/>
    <property type="match status" value="1"/>
</dbReference>
<comment type="subcellular location">
    <subcellularLocation>
        <location evidence="1">Membrane</location>
        <topology evidence="1">Multi-pass membrane protein</topology>
    </subcellularLocation>
</comment>
<evidence type="ECO:0000256" key="1">
    <source>
        <dbReference type="ARBA" id="ARBA00004141"/>
    </source>
</evidence>
<sequence length="474" mass="55603">MIRENQKYFNRLLIVLDIVMIVLSFIMTWCLKFKNPIFIVEGGILTFKEYLMPAMLILPIILIAFSAFKLYSPFRHKSFLEEAWNIITGCFMSMFIFFGCIYILKIQDYSRTFSIVFIVISAIMVIIERGVVRKSLHSMRVKGYNQKHILIVGCSELTIRFLEKINRNKQWGYNVVGLVDDGVYMPKMDEREKEIFSKIERIGSIDDLEEIFSKEDIDEVFITLNIKEYEKLGKIINKSEKYGVRTEIIPDYSKYIPAKPYVEELDGLPVINIRYIPLDNLVNKFVKRTIDIIGSLTLIILFSPIMIGVAIFTKITSPGPIIFKQERVGLNNKIFTMFKFRSMKVQSKEEEKSEWTTENDPRKTKFGSFIRKTSLDELPQFFNVLVGDMSLVGPRPERPYFVDQFKDEIPKYMVKHQIRPGITGWAQVNGLRGDTSIEKRVEYDIYYLENWTFWFDIKILFLTVFKGFVNKNAY</sequence>
<dbReference type="KEGG" id="clt:CM240_2393"/>
<dbReference type="Pfam" id="PF13727">
    <property type="entry name" value="CoA_binding_3"/>
    <property type="match status" value="1"/>
</dbReference>
<organism evidence="9 10">
    <name type="scientific">Clostridium bornimense</name>
    <dbReference type="NCBI Taxonomy" id="1216932"/>
    <lineage>
        <taxon>Bacteria</taxon>
        <taxon>Bacillati</taxon>
        <taxon>Bacillota</taxon>
        <taxon>Clostridia</taxon>
        <taxon>Eubacteriales</taxon>
        <taxon>Clostridiaceae</taxon>
        <taxon>Clostridium</taxon>
    </lineage>
</organism>
<dbReference type="STRING" id="1216932.CM240_2393"/>
<dbReference type="RefSeq" id="WP_044039331.1">
    <property type="nucleotide sequence ID" value="NZ_HG917868.1"/>
</dbReference>
<feature type="transmembrane region" description="Helical" evidence="7">
    <location>
        <begin position="83"/>
        <end position="104"/>
    </location>
</feature>
<accession>W6SIN8</accession>
<dbReference type="AlphaFoldDB" id="W6SIN8"/>
<keyword evidence="10" id="KW-1185">Reference proteome</keyword>
<keyword evidence="5 7" id="KW-1133">Transmembrane helix</keyword>
<keyword evidence="6 7" id="KW-0472">Membrane</keyword>
<dbReference type="PATRIC" id="fig|1216932.3.peg.2371"/>
<dbReference type="NCBIfam" id="TIGR03025">
    <property type="entry name" value="EPS_sugtrans"/>
    <property type="match status" value="1"/>
</dbReference>
<feature type="transmembrane region" description="Helical" evidence="7">
    <location>
        <begin position="292"/>
        <end position="312"/>
    </location>
</feature>
<dbReference type="HOGENOM" id="CLU_024920_0_1_9"/>
<keyword evidence="4 7" id="KW-0812">Transmembrane</keyword>
<protein>
    <submittedName>
        <fullName evidence="9">Undecaprenyl-phosphate glucose phosphotransferase</fullName>
        <ecNumber evidence="9">2.7.8.6</ecNumber>
    </submittedName>
</protein>
<keyword evidence="3 9" id="KW-0808">Transferase</keyword>
<evidence type="ECO:0000256" key="3">
    <source>
        <dbReference type="ARBA" id="ARBA00022679"/>
    </source>
</evidence>
<evidence type="ECO:0000256" key="7">
    <source>
        <dbReference type="SAM" id="Phobius"/>
    </source>
</evidence>